<evidence type="ECO:0000313" key="2">
    <source>
        <dbReference type="Proteomes" id="UP000053477"/>
    </source>
</evidence>
<dbReference type="InParanoid" id="A0A0H2S7U8"/>
<evidence type="ECO:0008006" key="3">
    <source>
        <dbReference type="Google" id="ProtNLM"/>
    </source>
</evidence>
<dbReference type="AlphaFoldDB" id="A0A0H2S7U8"/>
<gene>
    <name evidence="1" type="ORF">SCHPADRAFT_1667</name>
</gene>
<accession>A0A0H2S7U8</accession>
<organism evidence="1 2">
    <name type="scientific">Schizopora paradoxa</name>
    <dbReference type="NCBI Taxonomy" id="27342"/>
    <lineage>
        <taxon>Eukaryota</taxon>
        <taxon>Fungi</taxon>
        <taxon>Dikarya</taxon>
        <taxon>Basidiomycota</taxon>
        <taxon>Agaricomycotina</taxon>
        <taxon>Agaricomycetes</taxon>
        <taxon>Hymenochaetales</taxon>
        <taxon>Schizoporaceae</taxon>
        <taxon>Schizopora</taxon>
    </lineage>
</organism>
<sequence>MDLPEIVIEDIADIFNRLSWKAIFAYNSIVTTNKSVELRNESRDWTNNLLAMSLAHRSWTNASQRVMRRRVNLHSYSRLLTFSQQKLTGTHVRCLSYVYTPQSGLGEDDIAPETHWKLLADVLTQCPNIHQLSIKSSHQFLSKGVDYKHWCRDHHAQTHGISLVYPAIKGLVELEALVFDVDLRVLRRSSPFPEFCTILPHLQKLRYLQAMLWRDKLVNAQSTSSSFPDRPPPPSLKKIVLHLASSHVPTESLKWLLRANGEYRPDEVIFHRMDSELENGAELHLRLLSSAPFASAHHARFIYEDNDSPWHISRAARAFAYPIANLFSSLLCLEVPWRWEFHEQIQMILSDTAKSSIESLTLSIDSFRRSLARAVDDQFSTYIECEEPVFSNLRQFRIKGVVSKLNRQESYEDRFPRLVRACARANISFNIEFDTDRVDASAYTQRQSSSRIVNSTSNQAINDMIDEWFG</sequence>
<dbReference type="OrthoDB" id="3242537at2759"/>
<proteinExistence type="predicted"/>
<keyword evidence="2" id="KW-1185">Reference proteome</keyword>
<dbReference type="EMBL" id="KQ085882">
    <property type="protein sequence ID" value="KLO20345.1"/>
    <property type="molecule type" value="Genomic_DNA"/>
</dbReference>
<reference evidence="1 2" key="1">
    <citation type="submission" date="2015-04" db="EMBL/GenBank/DDBJ databases">
        <title>Complete genome sequence of Schizopora paradoxa KUC8140, a cosmopolitan wood degrader in East Asia.</title>
        <authorList>
            <consortium name="DOE Joint Genome Institute"/>
            <person name="Min B."/>
            <person name="Park H."/>
            <person name="Jang Y."/>
            <person name="Kim J.-J."/>
            <person name="Kim K.H."/>
            <person name="Pangilinan J."/>
            <person name="Lipzen A."/>
            <person name="Riley R."/>
            <person name="Grigoriev I.V."/>
            <person name="Spatafora J.W."/>
            <person name="Choi I.-G."/>
        </authorList>
    </citation>
    <scope>NUCLEOTIDE SEQUENCE [LARGE SCALE GENOMIC DNA]</scope>
    <source>
        <strain evidence="1 2">KUC8140</strain>
    </source>
</reference>
<name>A0A0H2S7U8_9AGAM</name>
<protein>
    <recommendedName>
        <fullName evidence="3">F-box domain-containing protein</fullName>
    </recommendedName>
</protein>
<dbReference type="Proteomes" id="UP000053477">
    <property type="component" value="Unassembled WGS sequence"/>
</dbReference>
<evidence type="ECO:0000313" key="1">
    <source>
        <dbReference type="EMBL" id="KLO20345.1"/>
    </source>
</evidence>